<keyword evidence="5 8" id="KW-1133">Transmembrane helix</keyword>
<accession>A0A8H4Q9S0</accession>
<feature type="transmembrane region" description="Helical" evidence="8">
    <location>
        <begin position="1022"/>
        <end position="1041"/>
    </location>
</feature>
<feature type="transmembrane region" description="Helical" evidence="8">
    <location>
        <begin position="1108"/>
        <end position="1129"/>
    </location>
</feature>
<keyword evidence="10" id="KW-1185">Reference proteome</keyword>
<feature type="region of interest" description="Disordered" evidence="7">
    <location>
        <begin position="89"/>
        <end position="194"/>
    </location>
</feature>
<evidence type="ECO:0000256" key="8">
    <source>
        <dbReference type="SAM" id="Phobius"/>
    </source>
</evidence>
<feature type="compositionally biased region" description="Basic and acidic residues" evidence="7">
    <location>
        <begin position="28"/>
        <end position="37"/>
    </location>
</feature>
<evidence type="ECO:0000256" key="3">
    <source>
        <dbReference type="ARBA" id="ARBA00022475"/>
    </source>
</evidence>
<sequence>METGDFDDTPAPSGRPSMSELQTDGDDGFAREADRGSGPRHHLLKTSTSGSILVDGDELVSTPRARQQASKAIKALLPLQMSMVSPENKVASPMTPYSPIRTSLPTAANLLSDRSPNRPLRQPDEPAFAQGRHHEVDVSDERGFRQSDVQRSPSAETALWRSSATRTPVAEEPAVDLGSYHHGPSRVSKARPAHHHYPAHHIVPSGEQRVVNYGPPRSKVAPFDVEAQESTSGDHEEIKFASGSSTAVSDAYDPRPKDSPLRIMVDSVLSQAPSFRGRPKVHAIAEDSEKEHMGSDSDASNLFQWAAPRHVFDLSASKVRPFLSSLTVSDAASPYGRHSKARPMAGSYSPTKPSPSESTDGSGTPDEPEHHQKLHVPVAKVRPFVDDTFDAANHPKIHHHCSKVQPFSDSPSAFPSQSALDQCEACNATGQPRDEPPVEGEMTSAARQAGERDGGEDARLLPDTTTSKHSISADAKYPTWARPQTHSISLCGQDGKSLRGEASGTSRRPSFRKTPVPFLKSSKRKRVDRAPSPAEVDSPLFVANSSEDEEAPANQHTQGFVSTVVFGGRPSKDGSGGRRASSPAGAVIHAPVPISKVRPHFQEHVFEMDARHHPVSKVRVADTGAAPAAAQREGSEGTEGDLEAGIKPSARSGRSQSWGSVIDYRHTFQWLKDVLMHRDSHSTRFTERPGKSEEGCASSPETRRHSENLFASIKDARRLRSEKTVVRSGDNNARFDGHGFKRTVSDIERLLNEALSIASQVVDRPGEDEPRKDAGAGRPKCRHAATDSGLHKRPRLHDILQSYSGEGVDLKMRNAYPRPVGEAFLSPKIPNRGSSKNPMACVDPGAHTGRMPGGRARPTDKVAVRSLTGHRHGQGRADDDKKTSKGAARVSHGDAENEEEAAAPPEEDNTGRPRHGISLRRRSHVSLRGAAGFSLAKSRKRQPTARDWSPVRKRFVAAVACISTALVGVILGIYAGLVPSIQYYIIDQSHATVHGNTGCFLGLAVPTLFFWPLPLLHGRKPYILLSLVVAMPLLFPQALAVNSQRLTKTQSWRAMLLASRTLMGVALGFASMNFHSTLLDLFGASLMSVNPHQEVVDEYDARRHGGGMGAWIGIWTWCWIGSLGVGFLMGTCIIDNYPPAWGFYVSILILALVLFLNVVCPEVRRSAFRRSIAEVRTGGDVSRRIARGEVMMHRVKTGPKWWGQEVYHGVALSAEMMRQPGFAVLTLYSAWIYAQVVLIMVLLGSLTSRLYQLRSPVVGLLVASAAAGAGLAIPFQKANIFSRSRLEQMNTNLATLNRRVAWSSHLVRRTVFTLLLPLAGICYAAVSSGPPMHFSVPTLFAASVGFLSCLAIAECNGLVMETFDCSDLSSGMVGRQRDAAGRTQKRTNYSSFPRVTAGFAAIHGLAFVLAAGATALGGLVTRTLGQQLSTGLAAGILLLLTLLLLLVLIRFSEVQIIPQCKAEAMDRLVEVRRRSSTRRASMPDDARAIMEEEQAWQPCMIGNPTGKKRRMNVLELGGLTRWQEIRKKNRLIDADSHLNRQAWDQGLEALDDQLSDLQRDARDFFQGSARRSRRARRTDDGSGTADESFEMGATGGLHGRYPERECVMSQTVGEESDGDEEEAVGRRRR</sequence>
<evidence type="ECO:0000313" key="9">
    <source>
        <dbReference type="EMBL" id="KAF4591739.1"/>
    </source>
</evidence>
<comment type="caution">
    <text evidence="9">The sequence shown here is derived from an EMBL/GenBank/DDBJ whole genome shotgun (WGS) entry which is preliminary data.</text>
</comment>
<dbReference type="OrthoDB" id="10250282at2759"/>
<feature type="region of interest" description="Disordered" evidence="7">
    <location>
        <begin position="1"/>
        <end position="55"/>
    </location>
</feature>
<feature type="region of interest" description="Disordered" evidence="7">
    <location>
        <begin position="761"/>
        <end position="794"/>
    </location>
</feature>
<dbReference type="InterPro" id="IPR036259">
    <property type="entry name" value="MFS_trans_sf"/>
</dbReference>
<feature type="region of interest" description="Disordered" evidence="7">
    <location>
        <begin position="332"/>
        <end position="372"/>
    </location>
</feature>
<feature type="compositionally biased region" description="Polar residues" evidence="7">
    <location>
        <begin position="348"/>
        <end position="362"/>
    </location>
</feature>
<dbReference type="EMBL" id="JAACLJ010000002">
    <property type="protein sequence ID" value="KAF4591739.1"/>
    <property type="molecule type" value="Genomic_DNA"/>
</dbReference>
<comment type="subcellular location">
    <subcellularLocation>
        <location evidence="1">Cell membrane</location>
        <topology evidence="1">Multi-pass membrane protein</topology>
    </subcellularLocation>
</comment>
<keyword evidence="2" id="KW-0813">Transport</keyword>
<evidence type="ECO:0000256" key="7">
    <source>
        <dbReference type="SAM" id="MobiDB-lite"/>
    </source>
</evidence>
<feature type="region of interest" description="Disordered" evidence="7">
    <location>
        <begin position="226"/>
        <end position="259"/>
    </location>
</feature>
<feature type="region of interest" description="Disordered" evidence="7">
    <location>
        <begin position="826"/>
        <end position="921"/>
    </location>
</feature>
<feature type="transmembrane region" description="Helical" evidence="8">
    <location>
        <begin position="1141"/>
        <end position="1160"/>
    </location>
</feature>
<organism evidence="9 10">
    <name type="scientific">Ophiocordyceps camponoti-floridani</name>
    <dbReference type="NCBI Taxonomy" id="2030778"/>
    <lineage>
        <taxon>Eukaryota</taxon>
        <taxon>Fungi</taxon>
        <taxon>Dikarya</taxon>
        <taxon>Ascomycota</taxon>
        <taxon>Pezizomycotina</taxon>
        <taxon>Sordariomycetes</taxon>
        <taxon>Hypocreomycetidae</taxon>
        <taxon>Hypocreales</taxon>
        <taxon>Ophiocordycipitaceae</taxon>
        <taxon>Ophiocordyceps</taxon>
    </lineage>
</organism>
<dbReference type="SUPFAM" id="SSF103473">
    <property type="entry name" value="MFS general substrate transporter"/>
    <property type="match status" value="1"/>
</dbReference>
<evidence type="ECO:0000256" key="1">
    <source>
        <dbReference type="ARBA" id="ARBA00004651"/>
    </source>
</evidence>
<feature type="region of interest" description="Disordered" evidence="7">
    <location>
        <begin position="427"/>
        <end position="584"/>
    </location>
</feature>
<feature type="compositionally biased region" description="Basic and acidic residues" evidence="7">
    <location>
        <begin position="764"/>
        <end position="775"/>
    </location>
</feature>
<feature type="transmembrane region" description="Helical" evidence="8">
    <location>
        <begin position="1222"/>
        <end position="1245"/>
    </location>
</feature>
<name>A0A8H4Q9S0_9HYPO</name>
<feature type="compositionally biased region" description="Basic and acidic residues" evidence="7">
    <location>
        <begin position="132"/>
        <end position="145"/>
    </location>
</feature>
<evidence type="ECO:0000256" key="4">
    <source>
        <dbReference type="ARBA" id="ARBA00022692"/>
    </source>
</evidence>
<feature type="transmembrane region" description="Helical" evidence="8">
    <location>
        <begin position="1395"/>
        <end position="1420"/>
    </location>
</feature>
<dbReference type="PANTHER" id="PTHR23502:SF186">
    <property type="entry name" value="MAJOR FACILITATOR SUPERFAMILY (MFS) PROFILE DOMAIN-CONTAINING PROTEIN"/>
    <property type="match status" value="1"/>
</dbReference>
<feature type="transmembrane region" description="Helical" evidence="8">
    <location>
        <begin position="1257"/>
        <end position="1275"/>
    </location>
</feature>
<dbReference type="Gene3D" id="1.20.1250.20">
    <property type="entry name" value="MFS general substrate transporter like domains"/>
    <property type="match status" value="1"/>
</dbReference>
<feature type="compositionally biased region" description="Basic residues" evidence="7">
    <location>
        <begin position="912"/>
        <end position="921"/>
    </location>
</feature>
<dbReference type="Proteomes" id="UP000562929">
    <property type="component" value="Unassembled WGS sequence"/>
</dbReference>
<feature type="transmembrane region" description="Helical" evidence="8">
    <location>
        <begin position="1332"/>
        <end position="1353"/>
    </location>
</feature>
<protein>
    <submittedName>
        <fullName evidence="9">MFS general substrate transporter</fullName>
    </submittedName>
</protein>
<dbReference type="GO" id="GO:0005886">
    <property type="term" value="C:plasma membrane"/>
    <property type="evidence" value="ECO:0007669"/>
    <property type="project" value="UniProtKB-SubCell"/>
</dbReference>
<feature type="compositionally biased region" description="Basic and acidic residues" evidence="7">
    <location>
        <begin position="682"/>
        <end position="694"/>
    </location>
</feature>
<keyword evidence="3" id="KW-1003">Cell membrane</keyword>
<feature type="compositionally biased region" description="Polar residues" evidence="7">
    <location>
        <begin position="147"/>
        <end position="166"/>
    </location>
</feature>
<feature type="region of interest" description="Disordered" evidence="7">
    <location>
        <begin position="1565"/>
        <end position="1629"/>
    </location>
</feature>
<keyword evidence="6 8" id="KW-0472">Membrane</keyword>
<evidence type="ECO:0000256" key="6">
    <source>
        <dbReference type="ARBA" id="ARBA00023136"/>
    </source>
</evidence>
<dbReference type="PANTHER" id="PTHR23502">
    <property type="entry name" value="MAJOR FACILITATOR SUPERFAMILY"/>
    <property type="match status" value="1"/>
</dbReference>
<feature type="region of interest" description="Disordered" evidence="7">
    <location>
        <begin position="682"/>
        <end position="706"/>
    </location>
</feature>
<feature type="compositionally biased region" description="Acidic residues" evidence="7">
    <location>
        <begin position="896"/>
        <end position="908"/>
    </location>
</feature>
<feature type="region of interest" description="Disordered" evidence="7">
    <location>
        <begin position="622"/>
        <end position="656"/>
    </location>
</feature>
<feature type="transmembrane region" description="Helical" evidence="8">
    <location>
        <begin position="1432"/>
        <end position="1451"/>
    </location>
</feature>
<keyword evidence="4 8" id="KW-0812">Transmembrane</keyword>
<feature type="transmembrane region" description="Helical" evidence="8">
    <location>
        <begin position="955"/>
        <end position="977"/>
    </location>
</feature>
<evidence type="ECO:0000256" key="5">
    <source>
        <dbReference type="ARBA" id="ARBA00022989"/>
    </source>
</evidence>
<feature type="compositionally biased region" description="Basic and acidic residues" evidence="7">
    <location>
        <begin position="449"/>
        <end position="460"/>
    </location>
</feature>
<evidence type="ECO:0000313" key="10">
    <source>
        <dbReference type="Proteomes" id="UP000562929"/>
    </source>
</evidence>
<proteinExistence type="predicted"/>
<feature type="transmembrane region" description="Helical" evidence="8">
    <location>
        <begin position="998"/>
        <end position="1016"/>
    </location>
</feature>
<feature type="transmembrane region" description="Helical" evidence="8">
    <location>
        <begin position="1306"/>
        <end position="1326"/>
    </location>
</feature>
<gene>
    <name evidence="9" type="ORF">GQ602_002038</name>
</gene>
<reference evidence="9 10" key="1">
    <citation type="journal article" date="2020" name="G3 (Bethesda)">
        <title>Genetic Underpinnings of Host Manipulation by Ophiocordyceps as Revealed by Comparative Transcriptomics.</title>
        <authorList>
            <person name="Will I."/>
            <person name="Das B."/>
            <person name="Trinh T."/>
            <person name="Brachmann A."/>
            <person name="Ohm R.A."/>
            <person name="de Bekker C."/>
        </authorList>
    </citation>
    <scope>NUCLEOTIDE SEQUENCE [LARGE SCALE GENOMIC DNA]</scope>
    <source>
        <strain evidence="9 10">EC05</strain>
    </source>
</reference>
<dbReference type="GO" id="GO:0022857">
    <property type="term" value="F:transmembrane transporter activity"/>
    <property type="evidence" value="ECO:0007669"/>
    <property type="project" value="TreeGrafter"/>
</dbReference>
<evidence type="ECO:0000256" key="2">
    <source>
        <dbReference type="ARBA" id="ARBA00022448"/>
    </source>
</evidence>